<proteinExistence type="predicted"/>
<sequence>MVSRRRPGAPADFEEIQPNLFLIHNPALGPVLRGEGEREGFHFRLTSWRREGLLARLAQRSFVTLTIADRIAALPAPPSVVPGRLRTIPVQEKQQFSILDLAAPHGWRTIQPAADNTVTLPEGQIVRRRRGRGPADYVRVTATGWQTVPDDEALLTAYALLMPEPRLTLSPIGSGWLLPELPLPAPYRRVLHQIAQSHPDGWFLADAYACELAELLLRKLGLTLVR</sequence>
<accession>A9WIH7</accession>
<keyword evidence="2" id="KW-1185">Reference proteome</keyword>
<dbReference type="InParanoid" id="A9WIH7"/>
<dbReference type="KEGG" id="cau:Caur_1045"/>
<dbReference type="PATRIC" id="fig|324602.8.peg.1191"/>
<dbReference type="EMBL" id="CP000909">
    <property type="protein sequence ID" value="ABY34277.1"/>
    <property type="molecule type" value="Genomic_DNA"/>
</dbReference>
<evidence type="ECO:0000313" key="1">
    <source>
        <dbReference type="EMBL" id="ABY34277.1"/>
    </source>
</evidence>
<protein>
    <submittedName>
        <fullName evidence="1">Uncharacterized protein</fullName>
    </submittedName>
</protein>
<dbReference type="AlphaFoldDB" id="A9WIH7"/>
<evidence type="ECO:0000313" key="2">
    <source>
        <dbReference type="Proteomes" id="UP000002008"/>
    </source>
</evidence>
<dbReference type="STRING" id="324602.Caur_1045"/>
<dbReference type="HOGENOM" id="CLU_1189194_0_0_0"/>
<organism evidence="1 2">
    <name type="scientific">Chloroflexus aurantiacus (strain ATCC 29366 / DSM 635 / J-10-fl)</name>
    <dbReference type="NCBI Taxonomy" id="324602"/>
    <lineage>
        <taxon>Bacteria</taxon>
        <taxon>Bacillati</taxon>
        <taxon>Chloroflexota</taxon>
        <taxon>Chloroflexia</taxon>
        <taxon>Chloroflexales</taxon>
        <taxon>Chloroflexineae</taxon>
        <taxon>Chloroflexaceae</taxon>
        <taxon>Chloroflexus</taxon>
    </lineage>
</organism>
<dbReference type="EnsemblBacteria" id="ABY34277">
    <property type="protein sequence ID" value="ABY34277"/>
    <property type="gene ID" value="Caur_1045"/>
</dbReference>
<gene>
    <name evidence="1" type="ordered locus">Caur_1045</name>
</gene>
<dbReference type="RefSeq" id="WP_012256933.1">
    <property type="nucleotide sequence ID" value="NC_010175.1"/>
</dbReference>
<dbReference type="Proteomes" id="UP000002008">
    <property type="component" value="Chromosome"/>
</dbReference>
<name>A9WIH7_CHLAA</name>
<reference evidence="2" key="1">
    <citation type="journal article" date="2011" name="BMC Genomics">
        <title>Complete genome sequence of the filamentous anoxygenic phototrophic bacterium Chloroflexus aurantiacus.</title>
        <authorList>
            <person name="Tang K.H."/>
            <person name="Barry K."/>
            <person name="Chertkov O."/>
            <person name="Dalin E."/>
            <person name="Han C.S."/>
            <person name="Hauser L.J."/>
            <person name="Honchak B.M."/>
            <person name="Karbach L.E."/>
            <person name="Land M.L."/>
            <person name="Lapidus A."/>
            <person name="Larimer F.W."/>
            <person name="Mikhailova N."/>
            <person name="Pitluck S."/>
            <person name="Pierson B.K."/>
            <person name="Blankenship R.E."/>
        </authorList>
    </citation>
    <scope>NUCLEOTIDE SEQUENCE [LARGE SCALE GENOMIC DNA]</scope>
    <source>
        <strain evidence="2">ATCC 29366 / DSM 635 / J-10-fl</strain>
    </source>
</reference>
<dbReference type="eggNOG" id="ENOG5034BYC">
    <property type="taxonomic scope" value="Bacteria"/>
</dbReference>